<dbReference type="InterPro" id="IPR036736">
    <property type="entry name" value="ACP-like_sf"/>
</dbReference>
<dbReference type="PROSITE" id="PS50075">
    <property type="entry name" value="CARRIER"/>
    <property type="match status" value="1"/>
</dbReference>
<sequence length="1985" mass="208594">MNAQQDKLVTALRASLKANEKLRQDNEELAARQSEPIAIVGMACRYPGGVRTPEQLWELLAEGRDAVGDFPTDRDWDVANLYHPDPDHAGTSYTNQGGFLYDAADFDPVFFGMSPREALATDPQQRLLLETAWEAIERGGLSPRSLKGTSTGVFVGVMYSDYSVRLQPSPEGFEGQLGNGSSPSIASGRVAYTLGLEGPAITVDTACSSSLVTVHLAAQALRRGECSLALAGGVTVMSTPETFIEFSRQRGLAPDGRCKPFAGAADGTGWSEGAGILLLEKLSDARANGHPVLAVIPGSAVNQDGASNGLTAPNGPSQRRVILRALDDAGVEAADVDVVEAHGTGTTLGDPIEAQALLATYGQGRSTPLWLGSVKSNLGHTQAAAGVAGIIKMVLAMRNGTLPKTLHVDVPTPHVDWASGEVSLLTEARAWPDTGRPRTAAVSSFGVSGTNAHLIIQEAPAVEETLAAPADQVVPLLLSAHTEQALRDKASQLLSLLRSHHPVELARALAVGRSTHRHRAVVVAGDASAALTALASGRESADVISGPVVRPGRIAFAFPGQGSQRPGMGHSLADSFPVFAEALDEVCAHLDAHLPRPLREVMFAAEEGLLDRTEFTQPALFAMGVALYRLVESLGVVPDYLIGHSIGEIAAAHVSGVLSLADASLLVTTRARLMQALPAGGAMLAIEATEADVLPLLTSRVGIAAINGPRSVVIAGDEDAVASVGSQFTGVRTRRLRVSHAFHSPLMEPMLSSFEAAISSLVHNAPQIPVVSTVDGAFAEFSPEYWVRHVRQTVRYADGVDTLVEEGVGTFVELGPNSVLTATTQGCLPEDSPATLVATLPKNTAEPTGVLSALGRLHLADIAIDWASLTPKAAHVDLPTYPFQRQRYWLESTIGLGDVSSAGLLPSTHPLVGAITPLAETGQLVLSGRLGLDKQPWLADHAVHGVVLLPGTAFVDLAIHAGDQVGCGHLEELTLHAPLTLVEPVQYQLRVEDADGQGRRQFSVHSRSAEQWVLHASGWLSPSVVAPVGDLTSWPPSGAVALDLDGFYEELSEAAFDYGPAFQGLRRAWRHRQDLFAEVELPGEAGDFGVHPALLDAALHVAGVRSEEDGGSSATPRVPFAWAGVSLHATGATALRVHVSPHEAGEGMSVRIADRTGAPVATVDSLIARPVTADQLSAKPTSKSLYRVDWAEVAVASAPVSCVLVGEDPFDLPVSDKYADLESLAASGKTPPLVLASFHNSASGVPALAHSTAEQALRLVQEWLAAPSFADAQLVIVTSGAVATSDTEDVTDLATSAVWGLVRSAQTENPGRLRLLDLGGSSDLVHAALASASPQLAVRDGALLAPRLAAASVLDGHAWNADGTVLITGATGTLGALTARHLVVRHGVRHLLLTSRRGILAPGAAELRAELTELGADVVVAACDAADRDALAALLATHPVTAVIHTAGVLHDVILESLTPEQLHTVLRPKVDAAWNLHELTSDLEAFVLFSSASGVFGSAGQANYAAANAFLDALAHHRRASGLPASSLAWGLWEQASGMTEHLAGEIAGMPALPSEEALALLDSAVAGTTPLLAPITLDKAALRAAPDSDELPLMVRELIGPARRAVSTAAAAEVSSGDVLELVRSHVAVVLAFSGPEDIEVDQDFLELGFDSLMSVNLRNRLASVTGLRLPATLAFDHPTATALADYLTNALSSGPASAVAAEEKETESGALTALYFKAVEEGRFPDFLELLGAMARFRPQLTDATSSSVSTKLSTGDEPCQVFCLTSYIGRSGPQEYARFAAALRGKRDVLAFREPGFTRHELLPSTAEVVAHLHANAIRSQADGRPFVLVGYSSGGVVAHAVTRYLESIGLAPAGLVMVDTYALEDKVGLNAMGRFMNSMMDDLSEEMTANSGEPDIWGEAWLTAMGHYSTMDWTLKPCTTPTLLVRPANPVTQNWTEDYDWRTNPPVAHTVAEVPGDHFTMMGEHSASVAETIDAWIATL</sequence>
<dbReference type="InterPro" id="IPR014030">
    <property type="entry name" value="Ketoacyl_synth_N"/>
</dbReference>
<dbReference type="Pfam" id="PF00698">
    <property type="entry name" value="Acyl_transf_1"/>
    <property type="match status" value="1"/>
</dbReference>
<dbReference type="InterPro" id="IPR016036">
    <property type="entry name" value="Malonyl_transacylase_ACP-bd"/>
</dbReference>
<dbReference type="PANTHER" id="PTHR43775:SF51">
    <property type="entry name" value="INACTIVE PHENOLPHTHIOCEROL SYNTHESIS POLYKETIDE SYNTHASE TYPE I PKS1-RELATED"/>
    <property type="match status" value="1"/>
</dbReference>
<organism evidence="13 14">
    <name type="scientific">Allokutzneria multivorans</name>
    <dbReference type="NCBI Taxonomy" id="1142134"/>
    <lineage>
        <taxon>Bacteria</taxon>
        <taxon>Bacillati</taxon>
        <taxon>Actinomycetota</taxon>
        <taxon>Actinomycetes</taxon>
        <taxon>Pseudonocardiales</taxon>
        <taxon>Pseudonocardiaceae</taxon>
        <taxon>Allokutzneria</taxon>
    </lineage>
</organism>
<dbReference type="Proteomes" id="UP001501747">
    <property type="component" value="Unassembled WGS sequence"/>
</dbReference>
<dbReference type="InterPro" id="IPR001031">
    <property type="entry name" value="Thioesterase"/>
</dbReference>
<feature type="region of interest" description="N-terminal hotdog fold" evidence="9">
    <location>
        <begin position="909"/>
        <end position="1027"/>
    </location>
</feature>
<dbReference type="InterPro" id="IPR036291">
    <property type="entry name" value="NAD(P)-bd_dom_sf"/>
</dbReference>
<dbReference type="InterPro" id="IPR032821">
    <property type="entry name" value="PKS_assoc"/>
</dbReference>
<dbReference type="SUPFAM" id="SSF53474">
    <property type="entry name" value="alpha/beta-Hydrolases"/>
    <property type="match status" value="1"/>
</dbReference>
<dbReference type="Pfam" id="PF14765">
    <property type="entry name" value="PS-DH"/>
    <property type="match status" value="1"/>
</dbReference>
<gene>
    <name evidence="13" type="ORF">GCM10022247_54020</name>
</gene>
<evidence type="ECO:0000256" key="8">
    <source>
        <dbReference type="ARBA" id="ARBA00023315"/>
    </source>
</evidence>
<feature type="domain" description="Carrier" evidence="10">
    <location>
        <begin position="1619"/>
        <end position="1694"/>
    </location>
</feature>
<accession>A0ABP7T9B4</accession>
<dbReference type="InterPro" id="IPR055123">
    <property type="entry name" value="SpnB-like_Rossmann"/>
</dbReference>
<dbReference type="Pfam" id="PF00550">
    <property type="entry name" value="PP-binding"/>
    <property type="match status" value="1"/>
</dbReference>
<dbReference type="InterPro" id="IPR020802">
    <property type="entry name" value="TesA-like"/>
</dbReference>
<dbReference type="Gene3D" id="3.30.70.3290">
    <property type="match status" value="1"/>
</dbReference>
<dbReference type="SUPFAM" id="SSF55048">
    <property type="entry name" value="Probable ACP-binding domain of malonyl-CoA ACP transacylase"/>
    <property type="match status" value="1"/>
</dbReference>
<evidence type="ECO:0000256" key="1">
    <source>
        <dbReference type="ARBA" id="ARBA00001957"/>
    </source>
</evidence>
<dbReference type="Pfam" id="PF00109">
    <property type="entry name" value="ketoacyl-synt"/>
    <property type="match status" value="1"/>
</dbReference>
<dbReference type="InterPro" id="IPR016035">
    <property type="entry name" value="Acyl_Trfase/lysoPLipase"/>
</dbReference>
<evidence type="ECO:0000313" key="13">
    <source>
        <dbReference type="EMBL" id="GAA4022939.1"/>
    </source>
</evidence>
<dbReference type="SMART" id="SM01294">
    <property type="entry name" value="PKS_PP_betabranch"/>
    <property type="match status" value="1"/>
</dbReference>
<comment type="caution">
    <text evidence="13">The sequence shown here is derived from an EMBL/GenBank/DDBJ whole genome shotgun (WGS) entry which is preliminary data.</text>
</comment>
<evidence type="ECO:0008006" key="15">
    <source>
        <dbReference type="Google" id="ProtNLM"/>
    </source>
</evidence>
<dbReference type="InterPro" id="IPR013968">
    <property type="entry name" value="PKS_KR"/>
</dbReference>
<dbReference type="SUPFAM" id="SSF51735">
    <property type="entry name" value="NAD(P)-binding Rossmann-fold domains"/>
    <property type="match status" value="2"/>
</dbReference>
<dbReference type="InterPro" id="IPR001227">
    <property type="entry name" value="Ac_transferase_dom_sf"/>
</dbReference>
<feature type="active site" description="Proton acceptor; for dehydratase activity" evidence="9">
    <location>
        <position position="941"/>
    </location>
</feature>
<keyword evidence="6" id="KW-0045">Antibiotic biosynthesis</keyword>
<feature type="region of interest" description="C-terminal hotdog fold" evidence="9">
    <location>
        <begin position="1039"/>
        <end position="1177"/>
    </location>
</feature>
<evidence type="ECO:0000259" key="11">
    <source>
        <dbReference type="PROSITE" id="PS52004"/>
    </source>
</evidence>
<dbReference type="InterPro" id="IPR018201">
    <property type="entry name" value="Ketoacyl_synth_AS"/>
</dbReference>
<dbReference type="InterPro" id="IPR016039">
    <property type="entry name" value="Thiolase-like"/>
</dbReference>
<dbReference type="Gene3D" id="3.40.50.720">
    <property type="entry name" value="NAD(P)-binding Rossmann-like Domain"/>
    <property type="match status" value="1"/>
</dbReference>
<dbReference type="InterPro" id="IPR009081">
    <property type="entry name" value="PP-bd_ACP"/>
</dbReference>
<dbReference type="SMART" id="SM00822">
    <property type="entry name" value="PKS_KR"/>
    <property type="match status" value="1"/>
</dbReference>
<dbReference type="CDD" id="cd08956">
    <property type="entry name" value="KR_3_FAS_SDR_x"/>
    <property type="match status" value="1"/>
</dbReference>
<evidence type="ECO:0000256" key="5">
    <source>
        <dbReference type="ARBA" id="ARBA00022679"/>
    </source>
</evidence>
<evidence type="ECO:0000313" key="14">
    <source>
        <dbReference type="Proteomes" id="UP001501747"/>
    </source>
</evidence>
<dbReference type="PANTHER" id="PTHR43775">
    <property type="entry name" value="FATTY ACID SYNTHASE"/>
    <property type="match status" value="1"/>
</dbReference>
<dbReference type="InterPro" id="IPR020807">
    <property type="entry name" value="PKS_DH"/>
</dbReference>
<dbReference type="Pfam" id="PF22953">
    <property type="entry name" value="SpnB_Rossmann"/>
    <property type="match status" value="1"/>
</dbReference>
<evidence type="ECO:0000259" key="10">
    <source>
        <dbReference type="PROSITE" id="PS50075"/>
    </source>
</evidence>
<dbReference type="InterPro" id="IPR014043">
    <property type="entry name" value="Acyl_transferase_dom"/>
</dbReference>
<evidence type="ECO:0000256" key="2">
    <source>
        <dbReference type="ARBA" id="ARBA00004792"/>
    </source>
</evidence>
<evidence type="ECO:0000256" key="7">
    <source>
        <dbReference type="ARBA" id="ARBA00023268"/>
    </source>
</evidence>
<dbReference type="InterPro" id="IPR029058">
    <property type="entry name" value="AB_hydrolase_fold"/>
</dbReference>
<dbReference type="CDD" id="cd00833">
    <property type="entry name" value="PKS"/>
    <property type="match status" value="1"/>
</dbReference>
<dbReference type="EMBL" id="BAABAL010000018">
    <property type="protein sequence ID" value="GAA4022939.1"/>
    <property type="molecule type" value="Genomic_DNA"/>
</dbReference>
<dbReference type="PROSITE" id="PS00606">
    <property type="entry name" value="KS3_1"/>
    <property type="match status" value="1"/>
</dbReference>
<keyword evidence="7" id="KW-0511">Multifunctional enzyme</keyword>
<dbReference type="InterPro" id="IPR057326">
    <property type="entry name" value="KR_dom"/>
</dbReference>
<dbReference type="Pfam" id="PF00975">
    <property type="entry name" value="Thioesterase"/>
    <property type="match status" value="1"/>
</dbReference>
<dbReference type="SMART" id="SM00826">
    <property type="entry name" value="PKS_DH"/>
    <property type="match status" value="1"/>
</dbReference>
<dbReference type="Pfam" id="PF08990">
    <property type="entry name" value="Docking"/>
    <property type="match status" value="1"/>
</dbReference>
<dbReference type="InterPro" id="IPR015083">
    <property type="entry name" value="NorB/c/GfsB-D-like_docking"/>
</dbReference>
<dbReference type="InterPro" id="IPR020841">
    <property type="entry name" value="PKS_Beta-ketoAc_synthase_dom"/>
</dbReference>
<proteinExistence type="predicted"/>
<dbReference type="InterPro" id="IPR049552">
    <property type="entry name" value="PKS_DH_N"/>
</dbReference>
<dbReference type="Gene3D" id="3.40.366.10">
    <property type="entry name" value="Malonyl-Coenzyme A Acyl Carrier Protein, domain 2"/>
    <property type="match status" value="1"/>
</dbReference>
<dbReference type="PROSITE" id="PS52004">
    <property type="entry name" value="KS3_2"/>
    <property type="match status" value="1"/>
</dbReference>
<dbReference type="SMART" id="SM00827">
    <property type="entry name" value="PKS_AT"/>
    <property type="match status" value="1"/>
</dbReference>
<dbReference type="SMART" id="SM00824">
    <property type="entry name" value="PKS_TE"/>
    <property type="match status" value="1"/>
</dbReference>
<keyword evidence="3" id="KW-0596">Phosphopantetheine</keyword>
<dbReference type="InterPro" id="IPR006162">
    <property type="entry name" value="Ppantetheine_attach_site"/>
</dbReference>
<dbReference type="Pfam" id="PF21089">
    <property type="entry name" value="PKS_DH_N"/>
    <property type="match status" value="1"/>
</dbReference>
<keyword evidence="5" id="KW-0808">Transferase</keyword>
<reference evidence="14" key="1">
    <citation type="journal article" date="2019" name="Int. J. Syst. Evol. Microbiol.">
        <title>The Global Catalogue of Microorganisms (GCM) 10K type strain sequencing project: providing services to taxonomists for standard genome sequencing and annotation.</title>
        <authorList>
            <consortium name="The Broad Institute Genomics Platform"/>
            <consortium name="The Broad Institute Genome Sequencing Center for Infectious Disease"/>
            <person name="Wu L."/>
            <person name="Ma J."/>
        </authorList>
    </citation>
    <scope>NUCLEOTIDE SEQUENCE [LARGE SCALE GENOMIC DNA]</scope>
    <source>
        <strain evidence="14">JCM 17342</strain>
    </source>
</reference>
<evidence type="ECO:0000256" key="6">
    <source>
        <dbReference type="ARBA" id="ARBA00023194"/>
    </source>
</evidence>
<dbReference type="PROSITE" id="PS52019">
    <property type="entry name" value="PKS_MFAS_DH"/>
    <property type="match status" value="1"/>
</dbReference>
<evidence type="ECO:0000256" key="3">
    <source>
        <dbReference type="ARBA" id="ARBA00022450"/>
    </source>
</evidence>
<keyword evidence="14" id="KW-1185">Reference proteome</keyword>
<dbReference type="Pfam" id="PF02801">
    <property type="entry name" value="Ketoacyl-synt_C"/>
    <property type="match status" value="1"/>
</dbReference>
<dbReference type="InterPro" id="IPR020806">
    <property type="entry name" value="PKS_PP-bd"/>
</dbReference>
<dbReference type="Gene3D" id="3.40.47.10">
    <property type="match status" value="1"/>
</dbReference>
<name>A0ABP7T9B4_9PSEU</name>
<evidence type="ECO:0000259" key="12">
    <source>
        <dbReference type="PROSITE" id="PS52019"/>
    </source>
</evidence>
<dbReference type="InterPro" id="IPR050091">
    <property type="entry name" value="PKS_NRPS_Biosynth_Enz"/>
</dbReference>
<evidence type="ECO:0000256" key="9">
    <source>
        <dbReference type="PROSITE-ProRule" id="PRU01363"/>
    </source>
</evidence>
<dbReference type="Pfam" id="PF08659">
    <property type="entry name" value="KR"/>
    <property type="match status" value="1"/>
</dbReference>
<feature type="domain" description="PKS/mFAS DH" evidence="12">
    <location>
        <begin position="909"/>
        <end position="1177"/>
    </location>
</feature>
<dbReference type="Pfam" id="PF16197">
    <property type="entry name" value="KAsynt_C_assoc"/>
    <property type="match status" value="1"/>
</dbReference>
<evidence type="ECO:0000256" key="4">
    <source>
        <dbReference type="ARBA" id="ARBA00022553"/>
    </source>
</evidence>
<dbReference type="PROSITE" id="PS00012">
    <property type="entry name" value="PHOSPHOPANTETHEINE"/>
    <property type="match status" value="1"/>
</dbReference>
<feature type="domain" description="Ketosynthase family 3 (KS3)" evidence="11">
    <location>
        <begin position="34"/>
        <end position="458"/>
    </location>
</feature>
<dbReference type="SUPFAM" id="SSF47336">
    <property type="entry name" value="ACP-like"/>
    <property type="match status" value="1"/>
</dbReference>
<dbReference type="SUPFAM" id="SSF53901">
    <property type="entry name" value="Thiolase-like"/>
    <property type="match status" value="1"/>
</dbReference>
<dbReference type="SMART" id="SM00825">
    <property type="entry name" value="PKS_KS"/>
    <property type="match status" value="1"/>
</dbReference>
<comment type="pathway">
    <text evidence="2">Antibiotic biosynthesis.</text>
</comment>
<dbReference type="InterPro" id="IPR042104">
    <property type="entry name" value="PKS_dehydratase_sf"/>
</dbReference>
<dbReference type="SUPFAM" id="SSF52151">
    <property type="entry name" value="FabD/lysophospholipase-like"/>
    <property type="match status" value="1"/>
</dbReference>
<dbReference type="InterPro" id="IPR049900">
    <property type="entry name" value="PKS_mFAS_DH"/>
</dbReference>
<protein>
    <recommendedName>
        <fullName evidence="15">Polyketide synthase</fullName>
    </recommendedName>
</protein>
<dbReference type="InterPro" id="IPR049551">
    <property type="entry name" value="PKS_DH_C"/>
</dbReference>
<dbReference type="Gene3D" id="3.10.129.110">
    <property type="entry name" value="Polyketide synthase dehydratase"/>
    <property type="match status" value="1"/>
</dbReference>
<dbReference type="InterPro" id="IPR014031">
    <property type="entry name" value="Ketoacyl_synth_C"/>
</dbReference>
<feature type="active site" description="Proton donor; for dehydratase activity" evidence="9">
    <location>
        <position position="1096"/>
    </location>
</feature>
<dbReference type="Gene3D" id="1.10.1200.10">
    <property type="entry name" value="ACP-like"/>
    <property type="match status" value="1"/>
</dbReference>
<dbReference type="SMART" id="SM00823">
    <property type="entry name" value="PKS_PP"/>
    <property type="match status" value="1"/>
</dbReference>
<keyword evidence="8" id="KW-0012">Acyltransferase</keyword>
<keyword evidence="4" id="KW-0597">Phosphoprotein</keyword>
<comment type="cofactor">
    <cofactor evidence="1">
        <name>pantetheine 4'-phosphate</name>
        <dbReference type="ChEBI" id="CHEBI:47942"/>
    </cofactor>
</comment>
<dbReference type="Gene3D" id="3.40.50.1820">
    <property type="entry name" value="alpha/beta hydrolase"/>
    <property type="match status" value="1"/>
</dbReference>